<name>A0A6A6MQQ8_HEVBR</name>
<evidence type="ECO:0000313" key="9">
    <source>
        <dbReference type="Proteomes" id="UP000467840"/>
    </source>
</evidence>
<dbReference type="InterPro" id="IPR033264">
    <property type="entry name" value="BZR"/>
</dbReference>
<evidence type="ECO:0000256" key="3">
    <source>
        <dbReference type="ARBA" id="ARBA00023125"/>
    </source>
</evidence>
<evidence type="ECO:0000256" key="4">
    <source>
        <dbReference type="ARBA" id="ARBA00023163"/>
    </source>
</evidence>
<reference evidence="8 9" key="1">
    <citation type="journal article" date="2020" name="Mol. Plant">
        <title>The Chromosome-Based Rubber Tree Genome Provides New Insights into Spurge Genome Evolution and Rubber Biosynthesis.</title>
        <authorList>
            <person name="Liu J."/>
            <person name="Shi C."/>
            <person name="Shi C.C."/>
            <person name="Li W."/>
            <person name="Zhang Q.J."/>
            <person name="Zhang Y."/>
            <person name="Li K."/>
            <person name="Lu H.F."/>
            <person name="Shi C."/>
            <person name="Zhu S.T."/>
            <person name="Xiao Z.Y."/>
            <person name="Nan H."/>
            <person name="Yue Y."/>
            <person name="Zhu X.G."/>
            <person name="Wu Y."/>
            <person name="Hong X.N."/>
            <person name="Fan G.Y."/>
            <person name="Tong Y."/>
            <person name="Zhang D."/>
            <person name="Mao C.L."/>
            <person name="Liu Y.L."/>
            <person name="Hao S.J."/>
            <person name="Liu W.Q."/>
            <person name="Lv M.Q."/>
            <person name="Zhang H.B."/>
            <person name="Liu Y."/>
            <person name="Hu-Tang G.R."/>
            <person name="Wang J.P."/>
            <person name="Wang J.H."/>
            <person name="Sun Y.H."/>
            <person name="Ni S.B."/>
            <person name="Chen W.B."/>
            <person name="Zhang X.C."/>
            <person name="Jiao Y.N."/>
            <person name="Eichler E.E."/>
            <person name="Li G.H."/>
            <person name="Liu X."/>
            <person name="Gao L.Z."/>
        </authorList>
    </citation>
    <scope>NUCLEOTIDE SEQUENCE [LARGE SCALE GENOMIC DNA]</scope>
    <source>
        <strain evidence="9">cv. GT1</strain>
        <tissue evidence="8">Leaf</tissue>
    </source>
</reference>
<comment type="function">
    <text evidence="5">Functions in brassinosteroid signaling. May function as transcriptional repressor.</text>
</comment>
<evidence type="ECO:0000256" key="6">
    <source>
        <dbReference type="SAM" id="MobiDB-lite"/>
    </source>
</evidence>
<evidence type="ECO:0000256" key="5">
    <source>
        <dbReference type="RuleBase" id="RU369040"/>
    </source>
</evidence>
<keyword evidence="3 5" id="KW-0238">DNA-binding</keyword>
<keyword evidence="4 5" id="KW-0804">Transcription</keyword>
<sequence>MSPCSPENDVRPTSTSAAPRRKPSWRERENNRRRERRRRAIAAKIFSGLRAQGNYNLPKHYDNNEVLKALCIEAGWVVEDDGTTYRKGCKPPPIDIVGTSARIPPYSSQNPSPLSSSFPSPIPSYQVSPSSSSFPSPSRVENNASSNLLPFLQNAIPSSLPSLRISNSAPVTPPLSSPTSKNPKPIPNWEFIAEQSMASLNYPFYTASAPVSPTHRQFHAPATIPECDESDTSTVESGQWISFQKFAPSVAAMPTSPTYNLVKPVAEQILSSNVIKENGKCMEFEFGSGQVKPWEGERIHEVGLDDLELTLGNGKARS</sequence>
<evidence type="ECO:0000259" key="7">
    <source>
        <dbReference type="Pfam" id="PF05687"/>
    </source>
</evidence>
<dbReference type="PANTHER" id="PTHR31506">
    <property type="entry name" value="BES1/BZR1 HOMOLOG PROTEIN 3-RELATED"/>
    <property type="match status" value="1"/>
</dbReference>
<comment type="subcellular location">
    <subcellularLocation>
        <location evidence="5">Nucleus</location>
    </subcellularLocation>
</comment>
<dbReference type="InterPro" id="IPR008540">
    <property type="entry name" value="BES1_N"/>
</dbReference>
<keyword evidence="9" id="KW-1185">Reference proteome</keyword>
<feature type="region of interest" description="Disordered" evidence="6">
    <location>
        <begin position="1"/>
        <end position="37"/>
    </location>
</feature>
<dbReference type="EMBL" id="JAAGAX010000005">
    <property type="protein sequence ID" value="KAF2315930.1"/>
    <property type="molecule type" value="Genomic_DNA"/>
</dbReference>
<accession>A0A6A6MQQ8</accession>
<keyword evidence="5" id="KW-1070">Brassinosteroid signaling pathway</keyword>
<dbReference type="Proteomes" id="UP000467840">
    <property type="component" value="Chromosome 15"/>
</dbReference>
<dbReference type="Pfam" id="PF05687">
    <property type="entry name" value="BES1_N"/>
    <property type="match status" value="1"/>
</dbReference>
<feature type="compositionally biased region" description="Low complexity" evidence="6">
    <location>
        <begin position="104"/>
        <end position="138"/>
    </location>
</feature>
<evidence type="ECO:0000256" key="2">
    <source>
        <dbReference type="ARBA" id="ARBA00023015"/>
    </source>
</evidence>
<keyword evidence="2 5" id="KW-0805">Transcription regulation</keyword>
<evidence type="ECO:0000256" key="1">
    <source>
        <dbReference type="ARBA" id="ARBA00005909"/>
    </source>
</evidence>
<evidence type="ECO:0000313" key="8">
    <source>
        <dbReference type="EMBL" id="KAF2315930.1"/>
    </source>
</evidence>
<feature type="domain" description="BES1/BZR1 plant transcription factor N-terminal" evidence="7">
    <location>
        <begin position="20"/>
        <end position="147"/>
    </location>
</feature>
<dbReference type="GO" id="GO:0003700">
    <property type="term" value="F:DNA-binding transcription factor activity"/>
    <property type="evidence" value="ECO:0007669"/>
    <property type="project" value="UniProtKB-UniRule"/>
</dbReference>
<dbReference type="GO" id="GO:0009742">
    <property type="term" value="P:brassinosteroid mediated signaling pathway"/>
    <property type="evidence" value="ECO:0007669"/>
    <property type="project" value="UniProtKB-UniRule"/>
</dbReference>
<feature type="region of interest" description="Disordered" evidence="6">
    <location>
        <begin position="100"/>
        <end position="140"/>
    </location>
</feature>
<dbReference type="PANTHER" id="PTHR31506:SF22">
    <property type="entry name" value="PROTEIN BRASSINAZOLE-RESISTANT 2"/>
    <property type="match status" value="1"/>
</dbReference>
<dbReference type="GO" id="GO:0006351">
    <property type="term" value="P:DNA-templated transcription"/>
    <property type="evidence" value="ECO:0007669"/>
    <property type="project" value="InterPro"/>
</dbReference>
<organism evidence="8 9">
    <name type="scientific">Hevea brasiliensis</name>
    <name type="common">Para rubber tree</name>
    <name type="synonym">Siphonia brasiliensis</name>
    <dbReference type="NCBI Taxonomy" id="3981"/>
    <lineage>
        <taxon>Eukaryota</taxon>
        <taxon>Viridiplantae</taxon>
        <taxon>Streptophyta</taxon>
        <taxon>Embryophyta</taxon>
        <taxon>Tracheophyta</taxon>
        <taxon>Spermatophyta</taxon>
        <taxon>Magnoliopsida</taxon>
        <taxon>eudicotyledons</taxon>
        <taxon>Gunneridae</taxon>
        <taxon>Pentapetalae</taxon>
        <taxon>rosids</taxon>
        <taxon>fabids</taxon>
        <taxon>Malpighiales</taxon>
        <taxon>Euphorbiaceae</taxon>
        <taxon>Crotonoideae</taxon>
        <taxon>Micrandreae</taxon>
        <taxon>Hevea</taxon>
    </lineage>
</organism>
<gene>
    <name evidence="8" type="ORF">GH714_040725</name>
</gene>
<dbReference type="GO" id="GO:0003677">
    <property type="term" value="F:DNA binding"/>
    <property type="evidence" value="ECO:0007669"/>
    <property type="project" value="UniProtKB-UniRule"/>
</dbReference>
<dbReference type="GO" id="GO:0005634">
    <property type="term" value="C:nucleus"/>
    <property type="evidence" value="ECO:0007669"/>
    <property type="project" value="UniProtKB-SubCell"/>
</dbReference>
<dbReference type="AlphaFoldDB" id="A0A6A6MQQ8"/>
<proteinExistence type="inferred from homology"/>
<comment type="caution">
    <text evidence="8">The sequence shown here is derived from an EMBL/GenBank/DDBJ whole genome shotgun (WGS) entry which is preliminary data.</text>
</comment>
<protein>
    <recommendedName>
        <fullName evidence="5">Protein BZR1 homolog</fullName>
    </recommendedName>
    <alternativeName>
        <fullName evidence="5">Protein BRASSINAZOLE-RESISTANT 1 homolog</fullName>
    </alternativeName>
</protein>
<comment type="similarity">
    <text evidence="1 5">Belongs to the BZR/LAT61 family.</text>
</comment>